<evidence type="ECO:0000313" key="2">
    <source>
        <dbReference type="EMBL" id="MCP9764888.1"/>
    </source>
</evidence>
<proteinExistence type="predicted"/>
<name>A0AAE3KUB4_9BACT</name>
<accession>A0AAE3KUB4</accession>
<feature type="chain" id="PRO_5042298068" description="Big-1 domain-containing protein" evidence="1">
    <location>
        <begin position="19"/>
        <end position="157"/>
    </location>
</feature>
<dbReference type="PROSITE" id="PS51257">
    <property type="entry name" value="PROKAR_LIPOPROTEIN"/>
    <property type="match status" value="1"/>
</dbReference>
<keyword evidence="3" id="KW-1185">Reference proteome</keyword>
<dbReference type="AlphaFoldDB" id="A0AAE3KUB4"/>
<sequence>MKKLINIFVIALLGASFASCEKADPFVARVVSPVLLLVQGSDGVLSSGMTTEPSVPALVASDASVNLRVLELDKTGILDYKVGIDSLPVSGVKITFKLRSGAVIKEVSTDAKGVAVLSTSWASLGVAAPKAGSSVRLTASGIYKEVPFSKYFIITGK</sequence>
<protein>
    <recommendedName>
        <fullName evidence="4">Big-1 domain-containing protein</fullName>
    </recommendedName>
</protein>
<dbReference type="Proteomes" id="UP001204144">
    <property type="component" value="Unassembled WGS sequence"/>
</dbReference>
<keyword evidence="1" id="KW-0732">Signal</keyword>
<feature type="signal peptide" evidence="1">
    <location>
        <begin position="1"/>
        <end position="18"/>
    </location>
</feature>
<dbReference type="EMBL" id="RJUF01000177">
    <property type="protein sequence ID" value="MCP9764888.1"/>
    <property type="molecule type" value="Genomic_DNA"/>
</dbReference>
<organism evidence="2 3">
    <name type="scientific">Lacihabitans soyangensis</name>
    <dbReference type="NCBI Taxonomy" id="869394"/>
    <lineage>
        <taxon>Bacteria</taxon>
        <taxon>Pseudomonadati</taxon>
        <taxon>Bacteroidota</taxon>
        <taxon>Cytophagia</taxon>
        <taxon>Cytophagales</taxon>
        <taxon>Leadbetterellaceae</taxon>
        <taxon>Lacihabitans</taxon>
    </lineage>
</organism>
<evidence type="ECO:0000313" key="3">
    <source>
        <dbReference type="Proteomes" id="UP001204144"/>
    </source>
</evidence>
<reference evidence="2 3" key="1">
    <citation type="submission" date="2018-11" db="EMBL/GenBank/DDBJ databases">
        <title>Novel bacteria species description.</title>
        <authorList>
            <person name="Han J.-H."/>
        </authorList>
    </citation>
    <scope>NUCLEOTIDE SEQUENCE [LARGE SCALE GENOMIC DNA]</scope>
    <source>
        <strain evidence="2 3">KCTC23259</strain>
    </source>
</reference>
<comment type="caution">
    <text evidence="2">The sequence shown here is derived from an EMBL/GenBank/DDBJ whole genome shotgun (WGS) entry which is preliminary data.</text>
</comment>
<dbReference type="RefSeq" id="WP_255038572.1">
    <property type="nucleotide sequence ID" value="NZ_RJUF01000177.1"/>
</dbReference>
<evidence type="ECO:0008006" key="4">
    <source>
        <dbReference type="Google" id="ProtNLM"/>
    </source>
</evidence>
<gene>
    <name evidence="2" type="ORF">EGI31_18290</name>
</gene>
<evidence type="ECO:0000256" key="1">
    <source>
        <dbReference type="SAM" id="SignalP"/>
    </source>
</evidence>